<dbReference type="InterPro" id="IPR000515">
    <property type="entry name" value="MetI-like"/>
</dbReference>
<keyword evidence="6 7" id="KW-0472">Membrane</keyword>
<dbReference type="EMBL" id="UOEO01000177">
    <property type="protein sequence ID" value="VAW21625.1"/>
    <property type="molecule type" value="Genomic_DNA"/>
</dbReference>
<name>A0A3B0TSP0_9ZZZZ</name>
<feature type="transmembrane region" description="Helical" evidence="7">
    <location>
        <begin position="168"/>
        <end position="188"/>
    </location>
</feature>
<feature type="domain" description="ABC transmembrane type-1" evidence="8">
    <location>
        <begin position="94"/>
        <end position="291"/>
    </location>
</feature>
<reference evidence="9" key="1">
    <citation type="submission" date="2018-06" db="EMBL/GenBank/DDBJ databases">
        <authorList>
            <person name="Zhirakovskaya E."/>
        </authorList>
    </citation>
    <scope>NUCLEOTIDE SEQUENCE</scope>
</reference>
<comment type="subcellular location">
    <subcellularLocation>
        <location evidence="1">Cell membrane</location>
        <topology evidence="1">Multi-pass membrane protein</topology>
    </subcellularLocation>
</comment>
<dbReference type="InterPro" id="IPR035906">
    <property type="entry name" value="MetI-like_sf"/>
</dbReference>
<dbReference type="SUPFAM" id="SSF161098">
    <property type="entry name" value="MetI-like"/>
    <property type="match status" value="1"/>
</dbReference>
<feature type="transmembrane region" description="Helical" evidence="7">
    <location>
        <begin position="12"/>
        <end position="30"/>
    </location>
</feature>
<evidence type="ECO:0000256" key="7">
    <source>
        <dbReference type="SAM" id="Phobius"/>
    </source>
</evidence>
<dbReference type="Gene3D" id="1.10.3720.10">
    <property type="entry name" value="MetI-like"/>
    <property type="match status" value="1"/>
</dbReference>
<dbReference type="Pfam" id="PF00528">
    <property type="entry name" value="BPD_transp_1"/>
    <property type="match status" value="1"/>
</dbReference>
<dbReference type="PANTHER" id="PTHR43163:SF6">
    <property type="entry name" value="DIPEPTIDE TRANSPORT SYSTEM PERMEASE PROTEIN DPPB-RELATED"/>
    <property type="match status" value="1"/>
</dbReference>
<dbReference type="Pfam" id="PF19300">
    <property type="entry name" value="BPD_transp_1_N"/>
    <property type="match status" value="1"/>
</dbReference>
<protein>
    <submittedName>
        <fullName evidence="9">Dipeptide transport system permease protein DppB (TC 3.A.1.5.2)</fullName>
    </submittedName>
</protein>
<dbReference type="CDD" id="cd06261">
    <property type="entry name" value="TM_PBP2"/>
    <property type="match status" value="1"/>
</dbReference>
<dbReference type="InterPro" id="IPR045621">
    <property type="entry name" value="BPD_transp_1_N"/>
</dbReference>
<dbReference type="GO" id="GO:0055085">
    <property type="term" value="P:transmembrane transport"/>
    <property type="evidence" value="ECO:0007669"/>
    <property type="project" value="InterPro"/>
</dbReference>
<feature type="transmembrane region" description="Helical" evidence="7">
    <location>
        <begin position="228"/>
        <end position="252"/>
    </location>
</feature>
<feature type="transmembrane region" description="Helical" evidence="7">
    <location>
        <begin position="98"/>
        <end position="122"/>
    </location>
</feature>
<evidence type="ECO:0000256" key="1">
    <source>
        <dbReference type="ARBA" id="ARBA00004651"/>
    </source>
</evidence>
<evidence type="ECO:0000259" key="8">
    <source>
        <dbReference type="PROSITE" id="PS50928"/>
    </source>
</evidence>
<evidence type="ECO:0000313" key="9">
    <source>
        <dbReference type="EMBL" id="VAW21625.1"/>
    </source>
</evidence>
<evidence type="ECO:0000256" key="6">
    <source>
        <dbReference type="ARBA" id="ARBA00023136"/>
    </source>
</evidence>
<dbReference type="PROSITE" id="PS50928">
    <property type="entry name" value="ABC_TM1"/>
    <property type="match status" value="1"/>
</dbReference>
<keyword evidence="3" id="KW-1003">Cell membrane</keyword>
<evidence type="ECO:0000256" key="2">
    <source>
        <dbReference type="ARBA" id="ARBA00022448"/>
    </source>
</evidence>
<keyword evidence="4 7" id="KW-0812">Transmembrane</keyword>
<feature type="transmembrane region" description="Helical" evidence="7">
    <location>
        <begin position="272"/>
        <end position="298"/>
    </location>
</feature>
<dbReference type="GO" id="GO:0005886">
    <property type="term" value="C:plasma membrane"/>
    <property type="evidence" value="ECO:0007669"/>
    <property type="project" value="UniProtKB-SubCell"/>
</dbReference>
<accession>A0A3B0TSP0</accession>
<organism evidence="9">
    <name type="scientific">hydrothermal vent metagenome</name>
    <dbReference type="NCBI Taxonomy" id="652676"/>
    <lineage>
        <taxon>unclassified sequences</taxon>
        <taxon>metagenomes</taxon>
        <taxon>ecological metagenomes</taxon>
    </lineage>
</organism>
<dbReference type="PANTHER" id="PTHR43163">
    <property type="entry name" value="DIPEPTIDE TRANSPORT SYSTEM PERMEASE PROTEIN DPPB-RELATED"/>
    <property type="match status" value="1"/>
</dbReference>
<evidence type="ECO:0000256" key="3">
    <source>
        <dbReference type="ARBA" id="ARBA00022475"/>
    </source>
</evidence>
<feature type="transmembrane region" description="Helical" evidence="7">
    <location>
        <begin position="134"/>
        <end position="156"/>
    </location>
</feature>
<evidence type="ECO:0000256" key="5">
    <source>
        <dbReference type="ARBA" id="ARBA00022989"/>
    </source>
</evidence>
<keyword evidence="5 7" id="KW-1133">Transmembrane helix</keyword>
<gene>
    <name evidence="9" type="ORF">MNBD_ALPHA12-1258</name>
</gene>
<proteinExistence type="predicted"/>
<evidence type="ECO:0000256" key="4">
    <source>
        <dbReference type="ARBA" id="ARBA00022692"/>
    </source>
</evidence>
<keyword evidence="2" id="KW-0813">Transport</keyword>
<sequence>MNSFLLKRFGQAVLSVWGVITLVFIILQLSGDPTLLMVPEGATKLDIDSLRQQLGFDQPMIVQYGDYLLKLAQFDLGTSYVQNIPVIDIIAPRVFYTLYLTFAAMLVAFGIGLPVGIYIGIFRRNIVSRFLMSVVLVGQSMPTFWSGILLIMLFAVKWEIMPSSGAEGALAIILPAITLGALSMATVARITRTSIIEELGKEYVRASKARGLSYPAVIMRHVMRNASIPLITIAALELSNLLAGAVIVETVFAWPGLGLLAIQSIEARDFPVVQALVLLGAIVYIAVNLLADILYSVVDPRIKLQVTR</sequence>
<dbReference type="AlphaFoldDB" id="A0A3B0TSP0"/>